<feature type="transmembrane region" description="Helical" evidence="7">
    <location>
        <begin position="287"/>
        <end position="309"/>
    </location>
</feature>
<name>X5A3F1_9BACL</name>
<evidence type="ECO:0000259" key="8">
    <source>
        <dbReference type="PROSITE" id="PS50885"/>
    </source>
</evidence>
<proteinExistence type="predicted"/>
<organism evidence="9 10">
    <name type="scientific">Paenibacillus sabinae T27</name>
    <dbReference type="NCBI Taxonomy" id="1268072"/>
    <lineage>
        <taxon>Bacteria</taxon>
        <taxon>Bacillati</taxon>
        <taxon>Bacillota</taxon>
        <taxon>Bacilli</taxon>
        <taxon>Bacillales</taxon>
        <taxon>Paenibacillaceae</taxon>
        <taxon>Paenibacillus</taxon>
    </lineage>
</organism>
<keyword evidence="6 7" id="KW-0472">Membrane</keyword>
<keyword evidence="5" id="KW-0418">Kinase</keyword>
<sequence length="600" mass="68387">MKKSSLSSRIIIGFILVTVPLFFLLVINNGYSMKVVQKQVAGSNKNMVGVNMDQIDQRLTEAEKYLLKSSLLDVNSLSLGSYPVGSKESAYNEVNIFTTLTQSITYYSDLNAFFAYNSKTKTLIFAAQQNIEYMRKEAIRTKLTEIMENPEIQLALTQTWIISNIGGEYALFRIMETGEKSYLGVWVDLNRYLKPFNNLNSDSLKGQLLIASSDGTILANVEDSSLSQISSADLQQALTEDNKLYSLMKYGDDRSEIMVVSRKSQIADIYLAVLLPVKSLLEQLPLFQYLIYITPVLAIVILVIFLYYIRRSIALPVHRLLKGMQNMRSGNFMLRLEPSTLTEFNNISETFNAMSGEIEDLKIDIYEEKLNTQKAELRHLQAQIHPHFFTNCLNLIYSLAQVNNIEQVQKLTLHLAQHLRFTIRTNVTSVSLQEELDHIENYLIIQKVRFPDGFEYRIKGVQDVLSFQLPPLTVQPFVENAIQHGFNYIDEEPFTIEISTHVETYGTILGTVQDYLVIKVSDNGIGFNASILEKLQSGEYFREEFDRHIGIRNVHHRCNLFYGAETSIKFANNPQGGAEVTLKLPVEKVVPKEDLECSEY</sequence>
<dbReference type="PROSITE" id="PS50885">
    <property type="entry name" value="HAMP"/>
    <property type="match status" value="1"/>
</dbReference>
<evidence type="ECO:0000313" key="9">
    <source>
        <dbReference type="EMBL" id="AHV98334.1"/>
    </source>
</evidence>
<evidence type="ECO:0000256" key="1">
    <source>
        <dbReference type="ARBA" id="ARBA00004651"/>
    </source>
</evidence>
<dbReference type="STRING" id="1268072.PSAB_17170"/>
<dbReference type="Pfam" id="PF06580">
    <property type="entry name" value="His_kinase"/>
    <property type="match status" value="1"/>
</dbReference>
<dbReference type="InterPro" id="IPR010559">
    <property type="entry name" value="Sig_transdc_His_kin_internal"/>
</dbReference>
<dbReference type="GO" id="GO:0005886">
    <property type="term" value="C:plasma membrane"/>
    <property type="evidence" value="ECO:0007669"/>
    <property type="project" value="UniProtKB-SubCell"/>
</dbReference>
<feature type="domain" description="HAMP" evidence="8">
    <location>
        <begin position="311"/>
        <end position="363"/>
    </location>
</feature>
<dbReference type="KEGG" id="psab:PSAB_17170"/>
<dbReference type="PATRIC" id="fig|1268072.3.peg.3540"/>
<feature type="transmembrane region" description="Helical" evidence="7">
    <location>
        <begin position="6"/>
        <end position="27"/>
    </location>
</feature>
<evidence type="ECO:0000256" key="4">
    <source>
        <dbReference type="ARBA" id="ARBA00022679"/>
    </source>
</evidence>
<evidence type="ECO:0000256" key="5">
    <source>
        <dbReference type="ARBA" id="ARBA00022777"/>
    </source>
</evidence>
<protein>
    <submittedName>
        <fullName evidence="9">Sensor with HAMP domain</fullName>
    </submittedName>
</protein>
<evidence type="ECO:0000256" key="7">
    <source>
        <dbReference type="SAM" id="Phobius"/>
    </source>
</evidence>
<evidence type="ECO:0000256" key="3">
    <source>
        <dbReference type="ARBA" id="ARBA00022553"/>
    </source>
</evidence>
<dbReference type="Gene3D" id="3.30.565.10">
    <property type="entry name" value="Histidine kinase-like ATPase, C-terminal domain"/>
    <property type="match status" value="1"/>
</dbReference>
<dbReference type="eggNOG" id="COG2972">
    <property type="taxonomic scope" value="Bacteria"/>
</dbReference>
<dbReference type="SUPFAM" id="SSF55874">
    <property type="entry name" value="ATPase domain of HSP90 chaperone/DNA topoisomerase II/histidine kinase"/>
    <property type="match status" value="1"/>
</dbReference>
<dbReference type="PANTHER" id="PTHR34220:SF7">
    <property type="entry name" value="SENSOR HISTIDINE KINASE YPDA"/>
    <property type="match status" value="1"/>
</dbReference>
<reference evidence="9 10" key="1">
    <citation type="journal article" date="2014" name="PLoS Genet.">
        <title>Comparative Genomic Analysis of N2-Fixing and Non-N2-Fixing Paenibacillus spp.: Organization, Evolution and Expression of the Nitrogen Fixation Genes.</title>
        <authorList>
            <person name="Xie J.B."/>
            <person name="Du Z."/>
            <person name="Bai L."/>
            <person name="Tian C."/>
            <person name="Zhang Y."/>
            <person name="Xie J.Y."/>
            <person name="Wang T."/>
            <person name="Liu X."/>
            <person name="Chen X."/>
            <person name="Cheng Q."/>
            <person name="Chen S."/>
            <person name="Li J."/>
        </authorList>
    </citation>
    <scope>NUCLEOTIDE SEQUENCE [LARGE SCALE GENOMIC DNA]</scope>
    <source>
        <strain evidence="9 10">T27</strain>
    </source>
</reference>
<comment type="subcellular location">
    <subcellularLocation>
        <location evidence="1">Cell membrane</location>
        <topology evidence="1">Multi-pass membrane protein</topology>
    </subcellularLocation>
</comment>
<keyword evidence="7" id="KW-1133">Transmembrane helix</keyword>
<keyword evidence="7" id="KW-0812">Transmembrane</keyword>
<dbReference type="Pfam" id="PF02518">
    <property type="entry name" value="HATPase_c"/>
    <property type="match status" value="1"/>
</dbReference>
<evidence type="ECO:0000256" key="6">
    <source>
        <dbReference type="ARBA" id="ARBA00023136"/>
    </source>
</evidence>
<dbReference type="InterPro" id="IPR036890">
    <property type="entry name" value="HATPase_C_sf"/>
</dbReference>
<gene>
    <name evidence="9" type="ORF">PSAB_17170</name>
</gene>
<keyword evidence="4" id="KW-0808">Transferase</keyword>
<keyword evidence="3" id="KW-0597">Phosphoprotein</keyword>
<dbReference type="Proteomes" id="UP000019772">
    <property type="component" value="Chromosome"/>
</dbReference>
<dbReference type="PANTHER" id="PTHR34220">
    <property type="entry name" value="SENSOR HISTIDINE KINASE YPDA"/>
    <property type="match status" value="1"/>
</dbReference>
<dbReference type="InterPro" id="IPR003660">
    <property type="entry name" value="HAMP_dom"/>
</dbReference>
<dbReference type="InterPro" id="IPR003594">
    <property type="entry name" value="HATPase_dom"/>
</dbReference>
<dbReference type="InterPro" id="IPR050640">
    <property type="entry name" value="Bact_2-comp_sensor_kinase"/>
</dbReference>
<evidence type="ECO:0000313" key="10">
    <source>
        <dbReference type="Proteomes" id="UP000019772"/>
    </source>
</evidence>
<dbReference type="Gene3D" id="6.10.340.10">
    <property type="match status" value="1"/>
</dbReference>
<dbReference type="EMBL" id="CP004078">
    <property type="protein sequence ID" value="AHV98334.1"/>
    <property type="molecule type" value="Genomic_DNA"/>
</dbReference>
<keyword evidence="10" id="KW-1185">Reference proteome</keyword>
<dbReference type="AlphaFoldDB" id="X5A3F1"/>
<dbReference type="Pfam" id="PF00672">
    <property type="entry name" value="HAMP"/>
    <property type="match status" value="1"/>
</dbReference>
<keyword evidence="2" id="KW-1003">Cell membrane</keyword>
<dbReference type="CDD" id="cd06225">
    <property type="entry name" value="HAMP"/>
    <property type="match status" value="1"/>
</dbReference>
<dbReference type="HOGENOM" id="CLU_020473_4_1_9"/>
<dbReference type="SMART" id="SM00304">
    <property type="entry name" value="HAMP"/>
    <property type="match status" value="1"/>
</dbReference>
<accession>X5A3F1</accession>
<evidence type="ECO:0000256" key="2">
    <source>
        <dbReference type="ARBA" id="ARBA00022475"/>
    </source>
</evidence>
<dbReference type="GO" id="GO:0000155">
    <property type="term" value="F:phosphorelay sensor kinase activity"/>
    <property type="evidence" value="ECO:0007669"/>
    <property type="project" value="InterPro"/>
</dbReference>